<organism evidence="1 2">
    <name type="scientific">Setomelanomma holmii</name>
    <dbReference type="NCBI Taxonomy" id="210430"/>
    <lineage>
        <taxon>Eukaryota</taxon>
        <taxon>Fungi</taxon>
        <taxon>Dikarya</taxon>
        <taxon>Ascomycota</taxon>
        <taxon>Pezizomycotina</taxon>
        <taxon>Dothideomycetes</taxon>
        <taxon>Pleosporomycetidae</taxon>
        <taxon>Pleosporales</taxon>
        <taxon>Pleosporineae</taxon>
        <taxon>Phaeosphaeriaceae</taxon>
        <taxon>Setomelanomma</taxon>
    </lineage>
</organism>
<comment type="caution">
    <text evidence="1">The sequence shown here is derived from an EMBL/GenBank/DDBJ whole genome shotgun (WGS) entry which is preliminary data.</text>
</comment>
<sequence length="273" mass="30839">MRLACDVRNPVRCTRRQPSRHLVSPQAEAICRICPGECGERGDKDHLAREPGFLSTVDFSLYLQVPPNSGLPRYNLPDPDNQVPLPLRRIGEQHRFQIERWRDFGASENEVAPFEESRRKSFAMAGGPSRWKRRLIASSDCTPGRRRSTEGEFHLFHTLTSNSFKVHLVATASAFVGRIPEICGQTVYKEDAVMLCYTVYAERSVNPDETTAKAVWFGQNKLAASEVRNRDPTAALCDRDALETFKVLTRTCSYYPSGYILAPPRFLDSEAGR</sequence>
<name>A0A9P4LRD7_9PLEO</name>
<evidence type="ECO:0000313" key="1">
    <source>
        <dbReference type="EMBL" id="KAF2032699.1"/>
    </source>
</evidence>
<protein>
    <submittedName>
        <fullName evidence="1">Uncharacterized protein</fullName>
    </submittedName>
</protein>
<reference evidence="1" key="1">
    <citation type="journal article" date="2020" name="Stud. Mycol.">
        <title>101 Dothideomycetes genomes: a test case for predicting lifestyles and emergence of pathogens.</title>
        <authorList>
            <person name="Haridas S."/>
            <person name="Albert R."/>
            <person name="Binder M."/>
            <person name="Bloem J."/>
            <person name="Labutti K."/>
            <person name="Salamov A."/>
            <person name="Andreopoulos B."/>
            <person name="Baker S."/>
            <person name="Barry K."/>
            <person name="Bills G."/>
            <person name="Bluhm B."/>
            <person name="Cannon C."/>
            <person name="Castanera R."/>
            <person name="Culley D."/>
            <person name="Daum C."/>
            <person name="Ezra D."/>
            <person name="Gonzalez J."/>
            <person name="Henrissat B."/>
            <person name="Kuo A."/>
            <person name="Liang C."/>
            <person name="Lipzen A."/>
            <person name="Lutzoni F."/>
            <person name="Magnuson J."/>
            <person name="Mondo S."/>
            <person name="Nolan M."/>
            <person name="Ohm R."/>
            <person name="Pangilinan J."/>
            <person name="Park H.-J."/>
            <person name="Ramirez L."/>
            <person name="Alfaro M."/>
            <person name="Sun H."/>
            <person name="Tritt A."/>
            <person name="Yoshinaga Y."/>
            <person name="Zwiers L.-H."/>
            <person name="Turgeon B."/>
            <person name="Goodwin S."/>
            <person name="Spatafora J."/>
            <person name="Crous P."/>
            <person name="Grigoriev I."/>
        </authorList>
    </citation>
    <scope>NUCLEOTIDE SEQUENCE</scope>
    <source>
        <strain evidence="1">CBS 110217</strain>
    </source>
</reference>
<dbReference type="EMBL" id="ML978171">
    <property type="protein sequence ID" value="KAF2032699.1"/>
    <property type="molecule type" value="Genomic_DNA"/>
</dbReference>
<accession>A0A9P4LRD7</accession>
<gene>
    <name evidence="1" type="ORF">EK21DRAFT_86995</name>
</gene>
<dbReference type="AlphaFoldDB" id="A0A9P4LRD7"/>
<evidence type="ECO:0000313" key="2">
    <source>
        <dbReference type="Proteomes" id="UP000799777"/>
    </source>
</evidence>
<keyword evidence="2" id="KW-1185">Reference proteome</keyword>
<dbReference type="Proteomes" id="UP000799777">
    <property type="component" value="Unassembled WGS sequence"/>
</dbReference>
<proteinExistence type="predicted"/>